<dbReference type="RefSeq" id="WP_152130292.1">
    <property type="nucleotide sequence ID" value="NZ_WELG01000001.1"/>
</dbReference>
<sequence>MGIIRHRSLFISTLYCFFFTSWILAQKTVTFHSKDGLNVTADLYIIEENAPYIVLAHLSQHSRGEYKNTAAKFNAVGFNCLAVDTRTGNEALGVVNETAQEAKKLGLPTDFLSSEQDIVASIDYVYELNNNDPILLLGSSFSASLALKIGASNPKVKAVMAFSPGEYFGNKLNLKSEVSGFSKPLFVASSKKEAPDVTDLIDHLSSDIKVQFIPDGEGAHGSIALWDYNDNHVEYWTALIDFLAPFKP</sequence>
<dbReference type="Gene3D" id="3.40.50.1820">
    <property type="entry name" value="alpha/beta hydrolase"/>
    <property type="match status" value="1"/>
</dbReference>
<dbReference type="EMBL" id="WELG01000001">
    <property type="protein sequence ID" value="KAB7530359.1"/>
    <property type="molecule type" value="Genomic_DNA"/>
</dbReference>
<dbReference type="InterPro" id="IPR050261">
    <property type="entry name" value="FrsA_esterase"/>
</dbReference>
<name>A0A6I1E1P4_9FLAO</name>
<dbReference type="InterPro" id="IPR029058">
    <property type="entry name" value="AB_hydrolase_fold"/>
</dbReference>
<reference evidence="1 2" key="1">
    <citation type="submission" date="2019-10" db="EMBL/GenBank/DDBJ databases">
        <title>Muricauda olearia CL-SS4 JCM15563 genome.</title>
        <authorList>
            <person name="Liu L."/>
        </authorList>
    </citation>
    <scope>NUCLEOTIDE SEQUENCE [LARGE SCALE GENOMIC DNA]</scope>
    <source>
        <strain evidence="1 2">CL-SS4</strain>
    </source>
</reference>
<evidence type="ECO:0000313" key="2">
    <source>
        <dbReference type="Proteomes" id="UP000429785"/>
    </source>
</evidence>
<dbReference type="Proteomes" id="UP000429785">
    <property type="component" value="Unassembled WGS sequence"/>
</dbReference>
<comment type="caution">
    <text evidence="1">The sequence shown here is derived from an EMBL/GenBank/DDBJ whole genome shotgun (WGS) entry which is preliminary data.</text>
</comment>
<dbReference type="SUPFAM" id="SSF53474">
    <property type="entry name" value="alpha/beta-Hydrolases"/>
    <property type="match status" value="1"/>
</dbReference>
<dbReference type="PANTHER" id="PTHR22946">
    <property type="entry name" value="DIENELACTONE HYDROLASE DOMAIN-CONTAINING PROTEIN-RELATED"/>
    <property type="match status" value="1"/>
</dbReference>
<dbReference type="AlphaFoldDB" id="A0A6I1E1P4"/>
<organism evidence="1 2">
    <name type="scientific">Flagellimonas olearia</name>
    <dbReference type="NCBI Taxonomy" id="552546"/>
    <lineage>
        <taxon>Bacteria</taxon>
        <taxon>Pseudomonadati</taxon>
        <taxon>Bacteroidota</taxon>
        <taxon>Flavobacteriia</taxon>
        <taxon>Flavobacteriales</taxon>
        <taxon>Flavobacteriaceae</taxon>
        <taxon>Flagellimonas</taxon>
    </lineage>
</organism>
<evidence type="ECO:0000313" key="1">
    <source>
        <dbReference type="EMBL" id="KAB7530359.1"/>
    </source>
</evidence>
<dbReference type="OrthoDB" id="63241at2"/>
<accession>A0A6I1E1P4</accession>
<proteinExistence type="predicted"/>
<gene>
    <name evidence="1" type="ORF">F8C76_02290</name>
</gene>
<evidence type="ECO:0008006" key="3">
    <source>
        <dbReference type="Google" id="ProtNLM"/>
    </source>
</evidence>
<protein>
    <recommendedName>
        <fullName evidence="3">Dienelactone hydrolase domain-containing protein</fullName>
    </recommendedName>
</protein>